<dbReference type="Pfam" id="PF01329">
    <property type="entry name" value="Pterin_4a"/>
    <property type="match status" value="1"/>
</dbReference>
<name>A0A845M422_9RHOB</name>
<dbReference type="InterPro" id="IPR036428">
    <property type="entry name" value="PCD_sf"/>
</dbReference>
<evidence type="ECO:0000313" key="6">
    <source>
        <dbReference type="Proteomes" id="UP000467322"/>
    </source>
</evidence>
<gene>
    <name evidence="5" type="ORF">GQE99_09015</name>
</gene>
<evidence type="ECO:0000256" key="3">
    <source>
        <dbReference type="ARBA" id="ARBA00013252"/>
    </source>
</evidence>
<comment type="catalytic activity">
    <reaction evidence="1">
        <text>(4aS,6R)-4a-hydroxy-L-erythro-5,6,7,8-tetrahydrobiopterin = (6R)-L-erythro-6,7-dihydrobiopterin + H2O</text>
        <dbReference type="Rhea" id="RHEA:11920"/>
        <dbReference type="ChEBI" id="CHEBI:15377"/>
        <dbReference type="ChEBI" id="CHEBI:15642"/>
        <dbReference type="ChEBI" id="CHEBI:43120"/>
        <dbReference type="EC" id="4.2.1.96"/>
    </reaction>
</comment>
<evidence type="ECO:0000256" key="1">
    <source>
        <dbReference type="ARBA" id="ARBA00001554"/>
    </source>
</evidence>
<comment type="caution">
    <text evidence="5">The sequence shown here is derived from an EMBL/GenBank/DDBJ whole genome shotgun (WGS) entry which is preliminary data.</text>
</comment>
<dbReference type="RefSeq" id="WP_161351262.1">
    <property type="nucleotide sequence ID" value="NZ_WTUX01000011.1"/>
</dbReference>
<dbReference type="EC" id="4.2.1.96" evidence="3"/>
<dbReference type="GO" id="GO:0006729">
    <property type="term" value="P:tetrahydrobiopterin biosynthetic process"/>
    <property type="evidence" value="ECO:0007669"/>
    <property type="project" value="InterPro"/>
</dbReference>
<sequence>MTDLTAKSCTDLPKGTPSLDDDAVARLKGEISGDWTVDGGSLTRRYKTKNFAQALMLVNAVGYLAEQEGHHPDISLGWGYAEVSFTTHSVEGLSENDFICAAKLDAMGLG</sequence>
<accession>A0A845M422</accession>
<proteinExistence type="inferred from homology"/>
<dbReference type="InterPro" id="IPR050376">
    <property type="entry name" value="Pterin-4-alpha-carb_dehyd"/>
</dbReference>
<dbReference type="PANTHER" id="PTHR42805">
    <property type="entry name" value="PTERIN-4-ALPHA-CARBINOLAMINE DEHYDRATASE-RELATED"/>
    <property type="match status" value="1"/>
</dbReference>
<organism evidence="5 6">
    <name type="scientific">Maritimibacter harenae</name>
    <dbReference type="NCBI Taxonomy" id="2606218"/>
    <lineage>
        <taxon>Bacteria</taxon>
        <taxon>Pseudomonadati</taxon>
        <taxon>Pseudomonadota</taxon>
        <taxon>Alphaproteobacteria</taxon>
        <taxon>Rhodobacterales</taxon>
        <taxon>Roseobacteraceae</taxon>
        <taxon>Maritimibacter</taxon>
    </lineage>
</organism>
<keyword evidence="6" id="KW-1185">Reference proteome</keyword>
<dbReference type="CDD" id="cd00913">
    <property type="entry name" value="PCD_DCoH_subfamily_a"/>
    <property type="match status" value="1"/>
</dbReference>
<keyword evidence="4" id="KW-0456">Lyase</keyword>
<evidence type="ECO:0000313" key="5">
    <source>
        <dbReference type="EMBL" id="MZR13158.1"/>
    </source>
</evidence>
<reference evidence="5 6" key="1">
    <citation type="submission" date="2019-12" db="EMBL/GenBank/DDBJ databases">
        <title>Maritimibacter sp. nov. sp. isolated from sea sand.</title>
        <authorList>
            <person name="Kim J."/>
            <person name="Jeong S.E."/>
            <person name="Jung H.S."/>
            <person name="Jeon C.O."/>
        </authorList>
    </citation>
    <scope>NUCLEOTIDE SEQUENCE [LARGE SCALE GENOMIC DNA]</scope>
    <source>
        <strain evidence="5 6">DP07</strain>
    </source>
</reference>
<dbReference type="InterPro" id="IPR001533">
    <property type="entry name" value="Pterin_deHydtase"/>
</dbReference>
<dbReference type="EMBL" id="WTUX01000011">
    <property type="protein sequence ID" value="MZR13158.1"/>
    <property type="molecule type" value="Genomic_DNA"/>
</dbReference>
<dbReference type="GO" id="GO:0008124">
    <property type="term" value="F:4-alpha-hydroxytetrahydrobiopterin dehydratase activity"/>
    <property type="evidence" value="ECO:0007669"/>
    <property type="project" value="UniProtKB-EC"/>
</dbReference>
<comment type="similarity">
    <text evidence="2">Belongs to the pterin-4-alpha-carbinolamine dehydratase family.</text>
</comment>
<dbReference type="Gene3D" id="3.30.1360.20">
    <property type="entry name" value="Transcriptional coactivator/pterin dehydratase"/>
    <property type="match status" value="1"/>
</dbReference>
<dbReference type="SUPFAM" id="SSF55248">
    <property type="entry name" value="PCD-like"/>
    <property type="match status" value="1"/>
</dbReference>
<evidence type="ECO:0000256" key="2">
    <source>
        <dbReference type="ARBA" id="ARBA00006472"/>
    </source>
</evidence>
<evidence type="ECO:0000256" key="4">
    <source>
        <dbReference type="ARBA" id="ARBA00023239"/>
    </source>
</evidence>
<dbReference type="PANTHER" id="PTHR42805:SF1">
    <property type="entry name" value="PTERIN-4-ALPHA-CARBINOLAMINE DEHYDRATASE-RELATED"/>
    <property type="match status" value="1"/>
</dbReference>
<protein>
    <recommendedName>
        <fullName evidence="3">4a-hydroxytetrahydrobiopterin dehydratase</fullName>
        <ecNumber evidence="3">4.2.1.96</ecNumber>
    </recommendedName>
</protein>
<dbReference type="Proteomes" id="UP000467322">
    <property type="component" value="Unassembled WGS sequence"/>
</dbReference>
<dbReference type="AlphaFoldDB" id="A0A845M422"/>